<feature type="compositionally biased region" description="Low complexity" evidence="1">
    <location>
        <begin position="177"/>
        <end position="186"/>
    </location>
</feature>
<proteinExistence type="predicted"/>
<gene>
    <name evidence="2" type="ORF">EV420DRAFT_1483298</name>
</gene>
<feature type="region of interest" description="Disordered" evidence="1">
    <location>
        <begin position="165"/>
        <end position="210"/>
    </location>
</feature>
<organism evidence="2 3">
    <name type="scientific">Armillaria tabescens</name>
    <name type="common">Ringless honey mushroom</name>
    <name type="synonym">Agaricus tabescens</name>
    <dbReference type="NCBI Taxonomy" id="1929756"/>
    <lineage>
        <taxon>Eukaryota</taxon>
        <taxon>Fungi</taxon>
        <taxon>Dikarya</taxon>
        <taxon>Basidiomycota</taxon>
        <taxon>Agaricomycotina</taxon>
        <taxon>Agaricomycetes</taxon>
        <taxon>Agaricomycetidae</taxon>
        <taxon>Agaricales</taxon>
        <taxon>Marasmiineae</taxon>
        <taxon>Physalacriaceae</taxon>
        <taxon>Desarmillaria</taxon>
    </lineage>
</organism>
<dbReference type="AlphaFoldDB" id="A0AA39MWT1"/>
<evidence type="ECO:0000256" key="1">
    <source>
        <dbReference type="SAM" id="MobiDB-lite"/>
    </source>
</evidence>
<dbReference type="EMBL" id="JAUEPS010000039">
    <property type="protein sequence ID" value="KAK0449103.1"/>
    <property type="molecule type" value="Genomic_DNA"/>
</dbReference>
<comment type="caution">
    <text evidence="2">The sequence shown here is derived from an EMBL/GenBank/DDBJ whole genome shotgun (WGS) entry which is preliminary data.</text>
</comment>
<sequence>MVHTIPWCTVLSPPNVSGVSPRVYKNQLVWIPNGTTGAKWPVVVYCKRKDQALVLNTHLNPFLVYHGQEDDVTFRVSLHEWQEWPTITAMFDNDGATFWAIIYGTRAGIFYHQEHAVDQVNRSNPTYRRAHGFDKIENALICQMSRGATVYGCVDQYPANTTTLPFHAGSRVPRPTPTIASPTASPVGTPSKQKGKAHIPDLSPRKTHHGNYLTSNVTVNSIGNGDIFSSPTSHSSPRTPLLARYLEVYQYPKRYISRHLEEADTRDDFIEAMEESIPEEVAGFIWDLGGTYFNSSFLLEGISAEEMYYEAAEAPAPWPRDSGHWGKSQSHPMTLTDDFGDGRATRITPVQKSNKHSHVESKVSRPQKLGPVEVLM</sequence>
<evidence type="ECO:0000313" key="3">
    <source>
        <dbReference type="Proteomes" id="UP001175211"/>
    </source>
</evidence>
<name>A0AA39MWT1_ARMTA</name>
<dbReference type="RefSeq" id="XP_060326818.1">
    <property type="nucleotide sequence ID" value="XM_060469961.1"/>
</dbReference>
<keyword evidence="3" id="KW-1185">Reference proteome</keyword>
<dbReference type="GeneID" id="85353509"/>
<feature type="region of interest" description="Disordered" evidence="1">
    <location>
        <begin position="350"/>
        <end position="376"/>
    </location>
</feature>
<dbReference type="Proteomes" id="UP001175211">
    <property type="component" value="Unassembled WGS sequence"/>
</dbReference>
<accession>A0AA39MWT1</accession>
<reference evidence="2" key="1">
    <citation type="submission" date="2023-06" db="EMBL/GenBank/DDBJ databases">
        <authorList>
            <consortium name="Lawrence Berkeley National Laboratory"/>
            <person name="Ahrendt S."/>
            <person name="Sahu N."/>
            <person name="Indic B."/>
            <person name="Wong-Bajracharya J."/>
            <person name="Merenyi Z."/>
            <person name="Ke H.-M."/>
            <person name="Monk M."/>
            <person name="Kocsube S."/>
            <person name="Drula E."/>
            <person name="Lipzen A."/>
            <person name="Balint B."/>
            <person name="Henrissat B."/>
            <person name="Andreopoulos B."/>
            <person name="Martin F.M."/>
            <person name="Harder C.B."/>
            <person name="Rigling D."/>
            <person name="Ford K.L."/>
            <person name="Foster G.D."/>
            <person name="Pangilinan J."/>
            <person name="Papanicolaou A."/>
            <person name="Barry K."/>
            <person name="LaButti K."/>
            <person name="Viragh M."/>
            <person name="Koriabine M."/>
            <person name="Yan M."/>
            <person name="Riley R."/>
            <person name="Champramary S."/>
            <person name="Plett K.L."/>
            <person name="Tsai I.J."/>
            <person name="Slot J."/>
            <person name="Sipos G."/>
            <person name="Plett J."/>
            <person name="Nagy L.G."/>
            <person name="Grigoriev I.V."/>
        </authorList>
    </citation>
    <scope>NUCLEOTIDE SEQUENCE</scope>
    <source>
        <strain evidence="2">CCBAS 213</strain>
    </source>
</reference>
<evidence type="ECO:0000313" key="2">
    <source>
        <dbReference type="EMBL" id="KAK0449103.1"/>
    </source>
</evidence>
<protein>
    <submittedName>
        <fullName evidence="2">Uncharacterized protein</fullName>
    </submittedName>
</protein>